<reference evidence="1" key="1">
    <citation type="journal article" date="2014" name="Front. Microbiol.">
        <title>High frequency of phylogenetically diverse reductive dehalogenase-homologous genes in deep subseafloor sedimentary metagenomes.</title>
        <authorList>
            <person name="Kawai M."/>
            <person name="Futagami T."/>
            <person name="Toyoda A."/>
            <person name="Takaki Y."/>
            <person name="Nishi S."/>
            <person name="Hori S."/>
            <person name="Arai W."/>
            <person name="Tsubouchi T."/>
            <person name="Morono Y."/>
            <person name="Uchiyama I."/>
            <person name="Ito T."/>
            <person name="Fujiyama A."/>
            <person name="Inagaki F."/>
            <person name="Takami H."/>
        </authorList>
    </citation>
    <scope>NUCLEOTIDE SEQUENCE</scope>
    <source>
        <strain evidence="1">Expedition CK06-06</strain>
    </source>
</reference>
<dbReference type="AlphaFoldDB" id="X1VM68"/>
<dbReference type="EMBL" id="BARW01043540">
    <property type="protein sequence ID" value="GAJ20607.1"/>
    <property type="molecule type" value="Genomic_DNA"/>
</dbReference>
<gene>
    <name evidence="1" type="ORF">S12H4_63685</name>
</gene>
<accession>X1VM68</accession>
<proteinExistence type="predicted"/>
<feature type="non-terminal residue" evidence="1">
    <location>
        <position position="1"/>
    </location>
</feature>
<organism evidence="1">
    <name type="scientific">marine sediment metagenome</name>
    <dbReference type="NCBI Taxonomy" id="412755"/>
    <lineage>
        <taxon>unclassified sequences</taxon>
        <taxon>metagenomes</taxon>
        <taxon>ecological metagenomes</taxon>
    </lineage>
</organism>
<sequence length="31" mass="3375">ASKITTGRFPVNRLPAMTDEKIWKGTGGNVE</sequence>
<comment type="caution">
    <text evidence="1">The sequence shown here is derived from an EMBL/GenBank/DDBJ whole genome shotgun (WGS) entry which is preliminary data.</text>
</comment>
<feature type="non-terminal residue" evidence="1">
    <location>
        <position position="31"/>
    </location>
</feature>
<name>X1VM68_9ZZZZ</name>
<evidence type="ECO:0000313" key="1">
    <source>
        <dbReference type="EMBL" id="GAJ20607.1"/>
    </source>
</evidence>
<protein>
    <submittedName>
        <fullName evidence="1">Uncharacterized protein</fullName>
    </submittedName>
</protein>